<comment type="similarity">
    <text evidence="3">Belongs to the isocitrate and isopropylmalate dehydrogenases family.</text>
</comment>
<dbReference type="GO" id="GO:0005739">
    <property type="term" value="C:mitochondrion"/>
    <property type="evidence" value="ECO:0007669"/>
    <property type="project" value="TreeGrafter"/>
</dbReference>
<proteinExistence type="inferred from homology"/>
<dbReference type="AlphaFoldDB" id="A0A098VRR4"/>
<dbReference type="Gene3D" id="3.40.718.10">
    <property type="entry name" value="Isopropylmalate Dehydrogenase"/>
    <property type="match status" value="1"/>
</dbReference>
<dbReference type="SUPFAM" id="SSF53659">
    <property type="entry name" value="Isocitrate/Isopropylmalate dehydrogenase-like"/>
    <property type="match status" value="1"/>
</dbReference>
<organism evidence="10 11">
    <name type="scientific">Mitosporidium daphniae</name>
    <dbReference type="NCBI Taxonomy" id="1485682"/>
    <lineage>
        <taxon>Eukaryota</taxon>
        <taxon>Fungi</taxon>
        <taxon>Fungi incertae sedis</taxon>
        <taxon>Microsporidia</taxon>
        <taxon>Mitosporidium</taxon>
    </lineage>
</organism>
<evidence type="ECO:0000256" key="2">
    <source>
        <dbReference type="ARBA" id="ARBA00001946"/>
    </source>
</evidence>
<keyword evidence="11" id="KW-1185">Reference proteome</keyword>
<dbReference type="InterPro" id="IPR004790">
    <property type="entry name" value="Isocitrate_DH_NADP"/>
</dbReference>
<feature type="non-terminal residue" evidence="10">
    <location>
        <position position="113"/>
    </location>
</feature>
<keyword evidence="7" id="KW-0560">Oxidoreductase</keyword>
<dbReference type="GO" id="GO:0004450">
    <property type="term" value="F:isocitrate dehydrogenase (NADP+) activity"/>
    <property type="evidence" value="ECO:0007669"/>
    <property type="project" value="UniProtKB-EC"/>
</dbReference>
<comment type="caution">
    <text evidence="10">The sequence shown here is derived from an EMBL/GenBank/DDBJ whole genome shotgun (WGS) entry which is preliminary data.</text>
</comment>
<evidence type="ECO:0000256" key="4">
    <source>
        <dbReference type="ARBA" id="ARBA00022532"/>
    </source>
</evidence>
<dbReference type="HOGENOM" id="CLU_2134115_0_0_1"/>
<evidence type="ECO:0000256" key="1">
    <source>
        <dbReference type="ARBA" id="ARBA00001936"/>
    </source>
</evidence>
<dbReference type="PANTHER" id="PTHR11822">
    <property type="entry name" value="NADP-SPECIFIC ISOCITRATE DEHYDROGENASE"/>
    <property type="match status" value="1"/>
</dbReference>
<dbReference type="GO" id="GO:0006099">
    <property type="term" value="P:tricarboxylic acid cycle"/>
    <property type="evidence" value="ECO:0007669"/>
    <property type="project" value="UniProtKB-KW"/>
</dbReference>
<keyword evidence="5" id="KW-0479">Metal-binding</keyword>
<dbReference type="PANTHER" id="PTHR11822:SF21">
    <property type="entry name" value="ISOCITRATE DEHYDROGENASE [NADP], MITOCHONDRIAL"/>
    <property type="match status" value="1"/>
</dbReference>
<dbReference type="EMBL" id="JMKJ01000220">
    <property type="protein sequence ID" value="KGG51712.1"/>
    <property type="molecule type" value="Genomic_DNA"/>
</dbReference>
<evidence type="ECO:0000256" key="3">
    <source>
        <dbReference type="ARBA" id="ARBA00007769"/>
    </source>
</evidence>
<dbReference type="Proteomes" id="UP000029725">
    <property type="component" value="Unassembled WGS sequence"/>
</dbReference>
<dbReference type="VEuPathDB" id="MicrosporidiaDB:DI09_299p20"/>
<dbReference type="GeneID" id="25259403"/>
<comment type="cofactor">
    <cofactor evidence="2">
        <name>Mg(2+)</name>
        <dbReference type="ChEBI" id="CHEBI:18420"/>
    </cofactor>
</comment>
<comment type="catalytic activity">
    <reaction evidence="9">
        <text>D-threo-isocitrate + NADP(+) = 2-oxoglutarate + CO2 + NADPH</text>
        <dbReference type="Rhea" id="RHEA:19629"/>
        <dbReference type="ChEBI" id="CHEBI:15562"/>
        <dbReference type="ChEBI" id="CHEBI:16526"/>
        <dbReference type="ChEBI" id="CHEBI:16810"/>
        <dbReference type="ChEBI" id="CHEBI:57783"/>
        <dbReference type="ChEBI" id="CHEBI:58349"/>
        <dbReference type="EC" id="1.1.1.42"/>
    </reaction>
</comment>
<accession>A0A098VRR4</accession>
<gene>
    <name evidence="10" type="ORF">DI09_299p20</name>
</gene>
<evidence type="ECO:0000256" key="7">
    <source>
        <dbReference type="ARBA" id="ARBA00023002"/>
    </source>
</evidence>
<dbReference type="GO" id="GO:0046872">
    <property type="term" value="F:metal ion binding"/>
    <property type="evidence" value="ECO:0007669"/>
    <property type="project" value="UniProtKB-KW"/>
</dbReference>
<dbReference type="RefSeq" id="XP_013238148.1">
    <property type="nucleotide sequence ID" value="XM_013382694.1"/>
</dbReference>
<evidence type="ECO:0000313" key="11">
    <source>
        <dbReference type="Proteomes" id="UP000029725"/>
    </source>
</evidence>
<dbReference type="OrthoDB" id="248923at2759"/>
<dbReference type="GO" id="GO:0006102">
    <property type="term" value="P:isocitrate metabolic process"/>
    <property type="evidence" value="ECO:0007669"/>
    <property type="project" value="InterPro"/>
</dbReference>
<evidence type="ECO:0000313" key="10">
    <source>
        <dbReference type="EMBL" id="KGG51712.1"/>
    </source>
</evidence>
<reference evidence="10 11" key="1">
    <citation type="submission" date="2014-04" db="EMBL/GenBank/DDBJ databases">
        <title>A new species of microsporidia sheds light on the evolution of extreme parasitism.</title>
        <authorList>
            <person name="Haag K.L."/>
            <person name="James T.Y."/>
            <person name="Larsson R."/>
            <person name="Schaer T.M."/>
            <person name="Refardt D."/>
            <person name="Pombert J.-F."/>
            <person name="Ebert D."/>
        </authorList>
    </citation>
    <scope>NUCLEOTIDE SEQUENCE [LARGE SCALE GENOMIC DNA]</scope>
    <source>
        <strain evidence="10 11">UGP3</strain>
        <tissue evidence="10">Spores</tissue>
    </source>
</reference>
<comment type="cofactor">
    <cofactor evidence="1">
        <name>Mn(2+)</name>
        <dbReference type="ChEBI" id="CHEBI:29035"/>
    </cofactor>
</comment>
<keyword evidence="4" id="KW-0816">Tricarboxylic acid cycle</keyword>
<keyword evidence="6" id="KW-0460">Magnesium</keyword>
<evidence type="ECO:0000256" key="6">
    <source>
        <dbReference type="ARBA" id="ARBA00022842"/>
    </source>
</evidence>
<dbReference type="GO" id="GO:0006739">
    <property type="term" value="P:NADP+ metabolic process"/>
    <property type="evidence" value="ECO:0007669"/>
    <property type="project" value="TreeGrafter"/>
</dbReference>
<keyword evidence="8" id="KW-0464">Manganese</keyword>
<evidence type="ECO:0000256" key="9">
    <source>
        <dbReference type="ARBA" id="ARBA00023554"/>
    </source>
</evidence>
<name>A0A098VRR4_9MICR</name>
<evidence type="ECO:0000256" key="8">
    <source>
        <dbReference type="ARBA" id="ARBA00023211"/>
    </source>
</evidence>
<protein>
    <submittedName>
        <fullName evidence="10">Isocitrate dehydrogenase</fullName>
    </submittedName>
</protein>
<evidence type="ECO:0000256" key="5">
    <source>
        <dbReference type="ARBA" id="ARBA00022723"/>
    </source>
</evidence>
<sequence>MRHKLVLKNYFHNLAVRNMATCGGGSGHSGTPPLLIKVEKKIHVPNPVVEMDGDEMTRTALALNVQLIFPFVELNIKYFDLGLPNRDATDDRVTIDAAKAILECGVGIKCATI</sequence>